<name>A0ABV8QI51_9GAMM</name>
<keyword evidence="4" id="KW-1185">Reference proteome</keyword>
<dbReference type="InterPro" id="IPR011010">
    <property type="entry name" value="DNA_brk_join_enz"/>
</dbReference>
<evidence type="ECO:0000256" key="1">
    <source>
        <dbReference type="ARBA" id="ARBA00023172"/>
    </source>
</evidence>
<feature type="region of interest" description="Disordered" evidence="2">
    <location>
        <begin position="1"/>
        <end position="20"/>
    </location>
</feature>
<sequence>MANNFQWEESAREQDSRLSRGKRLYERLKDHERQTQYHNGETDPSAIEDFMESMTAKDWEDLSNYSNYIGQLKSDDLSDSSRPEDRAYADSSKRNGDLATDTVLRAIEETRQHSALAARGIEETGKPLSELVDIYIRDKARKSRPAKTSMDKGLFDIETELQRLIMFVGDVPNHELTKKILKQGYIDRRAGLPNMLHRNVKYIDGKQRKIDRLTGKVAQDQKGKPKDVPIYKPIDQILEIARNSTGTKFHTARTINNEFTTIATFLRAMELYGLIEKGLADYLVSNKLEGDDESTVIPFSPDDLKLLFNNETYRNGLLFDKPHCHWLPLISLYHGNRIGEMAMLYVDDLIPVTIETEGQSQTIWVFLIQRNIERRQGRKNKQSARIVPVHQSLIELGLIEYRQQLIHSGEQRLFPAEKPSGGENWGNRTSAWFNNSFDGNTDHGKGFVEWCGIQKHLTIDGVVKKKVFHSLRKNWSTQAKRLKLDRDMRREITGHGEGQSLDVHARTYEDNYELWQQKIELDRVQFDFDLSAIRKWTGPA</sequence>
<evidence type="ECO:0000313" key="3">
    <source>
        <dbReference type="EMBL" id="MFC4259417.1"/>
    </source>
</evidence>
<comment type="caution">
    <text evidence="3">The sequence shown here is derived from an EMBL/GenBank/DDBJ whole genome shotgun (WGS) entry which is preliminary data.</text>
</comment>
<feature type="region of interest" description="Disordered" evidence="2">
    <location>
        <begin position="73"/>
        <end position="94"/>
    </location>
</feature>
<keyword evidence="1" id="KW-0233">DNA recombination</keyword>
<dbReference type="SUPFAM" id="SSF56349">
    <property type="entry name" value="DNA breaking-rejoining enzymes"/>
    <property type="match status" value="1"/>
</dbReference>
<evidence type="ECO:0000313" key="4">
    <source>
        <dbReference type="Proteomes" id="UP001595798"/>
    </source>
</evidence>
<gene>
    <name evidence="3" type="ORF">ACFOZ5_10290</name>
</gene>
<dbReference type="Proteomes" id="UP001595798">
    <property type="component" value="Unassembled WGS sequence"/>
</dbReference>
<accession>A0ABV8QI51</accession>
<reference evidence="4" key="1">
    <citation type="journal article" date="2019" name="Int. J. Syst. Evol. Microbiol.">
        <title>The Global Catalogue of Microorganisms (GCM) 10K type strain sequencing project: providing services to taxonomists for standard genome sequencing and annotation.</title>
        <authorList>
            <consortium name="The Broad Institute Genomics Platform"/>
            <consortium name="The Broad Institute Genome Sequencing Center for Infectious Disease"/>
            <person name="Wu L."/>
            <person name="Ma J."/>
        </authorList>
    </citation>
    <scope>NUCLEOTIDE SEQUENCE [LARGE SCALE GENOMIC DNA]</scope>
    <source>
        <strain evidence="4">CECT 7297</strain>
    </source>
</reference>
<organism evidence="3 4">
    <name type="scientific">Marinobacter lacisalsi</name>
    <dbReference type="NCBI Taxonomy" id="475979"/>
    <lineage>
        <taxon>Bacteria</taxon>
        <taxon>Pseudomonadati</taxon>
        <taxon>Pseudomonadota</taxon>
        <taxon>Gammaproteobacteria</taxon>
        <taxon>Pseudomonadales</taxon>
        <taxon>Marinobacteraceae</taxon>
        <taxon>Marinobacter</taxon>
    </lineage>
</organism>
<dbReference type="InterPro" id="IPR013762">
    <property type="entry name" value="Integrase-like_cat_sf"/>
</dbReference>
<protein>
    <recommendedName>
        <fullName evidence="5">Tyr recombinase domain-containing protein</fullName>
    </recommendedName>
</protein>
<dbReference type="Gene3D" id="1.10.443.10">
    <property type="entry name" value="Intergrase catalytic core"/>
    <property type="match status" value="1"/>
</dbReference>
<dbReference type="EMBL" id="JBHSDI010000013">
    <property type="protein sequence ID" value="MFC4259417.1"/>
    <property type="molecule type" value="Genomic_DNA"/>
</dbReference>
<evidence type="ECO:0008006" key="5">
    <source>
        <dbReference type="Google" id="ProtNLM"/>
    </source>
</evidence>
<dbReference type="RefSeq" id="WP_379887318.1">
    <property type="nucleotide sequence ID" value="NZ_JBHSDI010000013.1"/>
</dbReference>
<evidence type="ECO:0000256" key="2">
    <source>
        <dbReference type="SAM" id="MobiDB-lite"/>
    </source>
</evidence>
<feature type="compositionally biased region" description="Basic and acidic residues" evidence="2">
    <location>
        <begin position="9"/>
        <end position="20"/>
    </location>
</feature>
<proteinExistence type="predicted"/>